<evidence type="ECO:0000256" key="1">
    <source>
        <dbReference type="SAM" id="MobiDB-lite"/>
    </source>
</evidence>
<dbReference type="RefSeq" id="WP_133605167.1">
    <property type="nucleotide sequence ID" value="NZ_JAUFPJ010000011.1"/>
</dbReference>
<reference evidence="2 3" key="1">
    <citation type="submission" date="2019-03" db="EMBL/GenBank/DDBJ databases">
        <title>Genomic Encyclopedia of Type Strains, Phase IV (KMG-IV): sequencing the most valuable type-strain genomes for metagenomic binning, comparative biology and taxonomic classification.</title>
        <authorList>
            <person name="Goeker M."/>
        </authorList>
    </citation>
    <scope>NUCLEOTIDE SEQUENCE [LARGE SCALE GENOMIC DNA]</scope>
    <source>
        <strain evidence="2 3">DSM 25082</strain>
    </source>
</reference>
<dbReference type="Proteomes" id="UP000295357">
    <property type="component" value="Unassembled WGS sequence"/>
</dbReference>
<protein>
    <submittedName>
        <fullName evidence="2">Uncharacterized protein</fullName>
    </submittedName>
</protein>
<evidence type="ECO:0000313" key="2">
    <source>
        <dbReference type="EMBL" id="TDP05632.1"/>
    </source>
</evidence>
<proteinExistence type="predicted"/>
<feature type="region of interest" description="Disordered" evidence="1">
    <location>
        <begin position="152"/>
        <end position="186"/>
    </location>
</feature>
<organism evidence="2 3">
    <name type="scientific">Roseateles asaccharophilus</name>
    <dbReference type="NCBI Taxonomy" id="582607"/>
    <lineage>
        <taxon>Bacteria</taxon>
        <taxon>Pseudomonadati</taxon>
        <taxon>Pseudomonadota</taxon>
        <taxon>Betaproteobacteria</taxon>
        <taxon>Burkholderiales</taxon>
        <taxon>Sphaerotilaceae</taxon>
        <taxon>Roseateles</taxon>
    </lineage>
</organism>
<evidence type="ECO:0000313" key="3">
    <source>
        <dbReference type="Proteomes" id="UP000295357"/>
    </source>
</evidence>
<dbReference type="OrthoDB" id="8899166at2"/>
<keyword evidence="3" id="KW-1185">Reference proteome</keyword>
<dbReference type="EMBL" id="SNXE01000010">
    <property type="protein sequence ID" value="TDP05632.1"/>
    <property type="molecule type" value="Genomic_DNA"/>
</dbReference>
<feature type="compositionally biased region" description="Low complexity" evidence="1">
    <location>
        <begin position="168"/>
        <end position="178"/>
    </location>
</feature>
<sequence length="186" mass="20336">MKREPAIFCSTAYDDAEFRAHGRTRVQIDGRLLRIDAWGPFNLELVQAQIRLLRSEVKPLLPLEGGFVELIHYHDSILMPEPAWQALQSFVDQSAALGFAAQTTLILLGEEVEGGFMFAERLASIWARSRPVQVLRRADELEEALQRVMAGLPTPGTQAPGHFGLDTSSSAAASELAAQKQPGAAA</sequence>
<gene>
    <name evidence="2" type="ORF">DFR39_11057</name>
</gene>
<name>A0A4R6MTE4_9BURK</name>
<comment type="caution">
    <text evidence="2">The sequence shown here is derived from an EMBL/GenBank/DDBJ whole genome shotgun (WGS) entry which is preliminary data.</text>
</comment>
<accession>A0A4R6MTE4</accession>
<dbReference type="AlphaFoldDB" id="A0A4R6MTE4"/>